<dbReference type="PANTHER" id="PTHR43085:SF1">
    <property type="entry name" value="PSEUDOURIDINE KINASE-RELATED"/>
    <property type="match status" value="1"/>
</dbReference>
<keyword evidence="3" id="KW-0547">Nucleotide-binding</keyword>
<evidence type="ECO:0000259" key="6">
    <source>
        <dbReference type="Pfam" id="PF00294"/>
    </source>
</evidence>
<proteinExistence type="inferred from homology"/>
<evidence type="ECO:0000256" key="5">
    <source>
        <dbReference type="ARBA" id="ARBA00022840"/>
    </source>
</evidence>
<sequence length="334" mass="34956">MRKIVCFGEALIDMLGLPTGHPDAPTAFHQNAGGAPANVAVGIARLGGAACFVGMLGRDLFGDFLLERMAAAGVDLGHVQRTDAARTALAFVSLDAQGERSFSFYRPPSADLLFESAHFQPACFESLGTFHACSNSLTGEGVAQATLDGMRRARAAGALVSFDMNLRPALWPADVTPGERIAQALALADLVKLSREELTYLAAFLQTTDEAAIAQLLAGHTRLLVITDGGAPLRWYTRTGRGERAGFEVTVRDTTAAGDAFVAGLLFALARRGVDAAGLAALAEDAEALDEPLRFAAATGALAVTRAGAFAAMPSLAQVQALLETERRDDAIVV</sequence>
<dbReference type="InterPro" id="IPR029056">
    <property type="entry name" value="Ribokinase-like"/>
</dbReference>
<evidence type="ECO:0000256" key="3">
    <source>
        <dbReference type="ARBA" id="ARBA00022741"/>
    </source>
</evidence>
<dbReference type="InterPro" id="IPR050306">
    <property type="entry name" value="PfkB_Carbo_kinase"/>
</dbReference>
<reference evidence="7 8" key="1">
    <citation type="submission" date="2019-02" db="EMBL/GenBank/DDBJ databases">
        <title>WGS of Pseudoxanthomonas species novum from clinical isolates.</title>
        <authorList>
            <person name="Bernier A.-M."/>
            <person name="Bernard K."/>
            <person name="Vachon A."/>
        </authorList>
    </citation>
    <scope>NUCLEOTIDE SEQUENCE [LARGE SCALE GENOMIC DNA]</scope>
    <source>
        <strain evidence="7 8">NML140781</strain>
    </source>
</reference>
<protein>
    <submittedName>
        <fullName evidence="7">Carbohydrate kinase</fullName>
    </submittedName>
</protein>
<dbReference type="SUPFAM" id="SSF53613">
    <property type="entry name" value="Ribokinase-like"/>
    <property type="match status" value="1"/>
</dbReference>
<comment type="caution">
    <text evidence="7">The sequence shown here is derived from an EMBL/GenBank/DDBJ whole genome shotgun (WGS) entry which is preliminary data.</text>
</comment>
<dbReference type="Pfam" id="PF00294">
    <property type="entry name" value="PfkB"/>
    <property type="match status" value="1"/>
</dbReference>
<dbReference type="Gene3D" id="3.40.1190.20">
    <property type="match status" value="1"/>
</dbReference>
<keyword evidence="2" id="KW-0808">Transferase</keyword>
<dbReference type="EMBL" id="SHMF01000005">
    <property type="protein sequence ID" value="TAA32150.1"/>
    <property type="molecule type" value="Genomic_DNA"/>
</dbReference>
<dbReference type="InterPro" id="IPR011611">
    <property type="entry name" value="PfkB_dom"/>
</dbReference>
<dbReference type="InterPro" id="IPR002173">
    <property type="entry name" value="Carboh/pur_kinase_PfkB_CS"/>
</dbReference>
<dbReference type="GO" id="GO:0016301">
    <property type="term" value="F:kinase activity"/>
    <property type="evidence" value="ECO:0007669"/>
    <property type="project" value="UniProtKB-KW"/>
</dbReference>
<dbReference type="AlphaFoldDB" id="A0A4Q8LP96"/>
<gene>
    <name evidence="7" type="ORF">EA656_16070</name>
</gene>
<keyword evidence="4 7" id="KW-0418">Kinase</keyword>
<evidence type="ECO:0000256" key="4">
    <source>
        <dbReference type="ARBA" id="ARBA00022777"/>
    </source>
</evidence>
<dbReference type="PROSITE" id="PS00584">
    <property type="entry name" value="PFKB_KINASES_2"/>
    <property type="match status" value="1"/>
</dbReference>
<accession>A0A4Q8LP96</accession>
<name>A0A4Q8LP96_9GAMM</name>
<dbReference type="GO" id="GO:0005524">
    <property type="term" value="F:ATP binding"/>
    <property type="evidence" value="ECO:0007669"/>
    <property type="project" value="UniProtKB-KW"/>
</dbReference>
<dbReference type="CDD" id="cd01167">
    <property type="entry name" value="bac_FRK"/>
    <property type="match status" value="1"/>
</dbReference>
<feature type="domain" description="Carbohydrate kinase PfkB" evidence="6">
    <location>
        <begin position="1"/>
        <end position="314"/>
    </location>
</feature>
<comment type="similarity">
    <text evidence="1">Belongs to the carbohydrate kinase PfkB family.</text>
</comment>
<evidence type="ECO:0000256" key="2">
    <source>
        <dbReference type="ARBA" id="ARBA00022679"/>
    </source>
</evidence>
<dbReference type="PANTHER" id="PTHR43085">
    <property type="entry name" value="HEXOKINASE FAMILY MEMBER"/>
    <property type="match status" value="1"/>
</dbReference>
<organism evidence="7 8">
    <name type="scientific">Pseudoxanthomonas winnipegensis</name>
    <dbReference type="NCBI Taxonomy" id="2480810"/>
    <lineage>
        <taxon>Bacteria</taxon>
        <taxon>Pseudomonadati</taxon>
        <taxon>Pseudomonadota</taxon>
        <taxon>Gammaproteobacteria</taxon>
        <taxon>Lysobacterales</taxon>
        <taxon>Lysobacteraceae</taxon>
        <taxon>Pseudoxanthomonas</taxon>
    </lineage>
</organism>
<keyword evidence="5" id="KW-0067">ATP-binding</keyword>
<evidence type="ECO:0000313" key="7">
    <source>
        <dbReference type="EMBL" id="TAA32150.1"/>
    </source>
</evidence>
<evidence type="ECO:0000313" key="8">
    <source>
        <dbReference type="Proteomes" id="UP000292087"/>
    </source>
</evidence>
<dbReference type="PROSITE" id="PS00583">
    <property type="entry name" value="PFKB_KINASES_1"/>
    <property type="match status" value="1"/>
</dbReference>
<evidence type="ECO:0000256" key="1">
    <source>
        <dbReference type="ARBA" id="ARBA00010688"/>
    </source>
</evidence>
<dbReference type="RefSeq" id="WP_130524558.1">
    <property type="nucleotide sequence ID" value="NZ_SHLZ01000006.1"/>
</dbReference>
<dbReference type="Proteomes" id="UP000292087">
    <property type="component" value="Unassembled WGS sequence"/>
</dbReference>